<evidence type="ECO:0000256" key="12">
    <source>
        <dbReference type="ARBA" id="ARBA00029757"/>
    </source>
</evidence>
<dbReference type="EC" id="2.7.1.130" evidence="3 13"/>
<dbReference type="GO" id="GO:0005886">
    <property type="term" value="C:plasma membrane"/>
    <property type="evidence" value="ECO:0007669"/>
    <property type="project" value="TreeGrafter"/>
</dbReference>
<comment type="similarity">
    <text evidence="13">Belongs to the LpxK family.</text>
</comment>
<dbReference type="Proteomes" id="UP000076964">
    <property type="component" value="Unassembled WGS sequence"/>
</dbReference>
<dbReference type="InterPro" id="IPR003758">
    <property type="entry name" value="LpxK"/>
</dbReference>
<dbReference type="EMBL" id="LSFI01000015">
    <property type="protein sequence ID" value="OAG28012.1"/>
    <property type="molecule type" value="Genomic_DNA"/>
</dbReference>
<evidence type="ECO:0000256" key="11">
    <source>
        <dbReference type="ARBA" id="ARBA00023098"/>
    </source>
</evidence>
<dbReference type="SUPFAM" id="SSF52540">
    <property type="entry name" value="P-loop containing nucleoside triphosphate hydrolases"/>
    <property type="match status" value="1"/>
</dbReference>
<dbReference type="AlphaFoldDB" id="A0A177E9Z1"/>
<comment type="catalytic activity">
    <reaction evidence="13">
        <text>a lipid A disaccharide + ATP = a lipid IVA + ADP + H(+)</text>
        <dbReference type="Rhea" id="RHEA:67840"/>
        <dbReference type="ChEBI" id="CHEBI:15378"/>
        <dbReference type="ChEBI" id="CHEBI:30616"/>
        <dbReference type="ChEBI" id="CHEBI:176343"/>
        <dbReference type="ChEBI" id="CHEBI:176425"/>
        <dbReference type="ChEBI" id="CHEBI:456216"/>
        <dbReference type="EC" id="2.7.1.130"/>
    </reaction>
</comment>
<comment type="pathway">
    <text evidence="2 13">Glycolipid biosynthesis; lipid IV(A) biosynthesis; lipid IV(A) from (3R)-3-hydroxytetradecanoyl-[acyl-carrier-protein] and UDP-N-acetyl-alpha-D-glucosamine: step 6/6.</text>
</comment>
<evidence type="ECO:0000256" key="2">
    <source>
        <dbReference type="ARBA" id="ARBA00004870"/>
    </source>
</evidence>
<keyword evidence="7 13" id="KW-0808">Transferase</keyword>
<evidence type="ECO:0000256" key="1">
    <source>
        <dbReference type="ARBA" id="ARBA00002274"/>
    </source>
</evidence>
<dbReference type="GO" id="GO:0009244">
    <property type="term" value="P:lipopolysaccharide core region biosynthetic process"/>
    <property type="evidence" value="ECO:0007669"/>
    <property type="project" value="TreeGrafter"/>
</dbReference>
<evidence type="ECO:0000256" key="8">
    <source>
        <dbReference type="ARBA" id="ARBA00022741"/>
    </source>
</evidence>
<keyword evidence="11 13" id="KW-0443">Lipid metabolism</keyword>
<dbReference type="HAMAP" id="MF_00409">
    <property type="entry name" value="LpxK"/>
    <property type="match status" value="1"/>
</dbReference>
<gene>
    <name evidence="13" type="primary">lpxK</name>
    <name evidence="14" type="ORF">TH606_04030</name>
</gene>
<organism evidence="14 15">
    <name type="scientific">Thermodesulfatator autotrophicus</name>
    <dbReference type="NCBI Taxonomy" id="1795632"/>
    <lineage>
        <taxon>Bacteria</taxon>
        <taxon>Pseudomonadati</taxon>
        <taxon>Thermodesulfobacteriota</taxon>
        <taxon>Thermodesulfobacteria</taxon>
        <taxon>Thermodesulfobacteriales</taxon>
        <taxon>Thermodesulfatatoraceae</taxon>
        <taxon>Thermodesulfatator</taxon>
    </lineage>
</organism>
<dbReference type="PANTHER" id="PTHR42724">
    <property type="entry name" value="TETRAACYLDISACCHARIDE 4'-KINASE"/>
    <property type="match status" value="1"/>
</dbReference>
<evidence type="ECO:0000256" key="3">
    <source>
        <dbReference type="ARBA" id="ARBA00012071"/>
    </source>
</evidence>
<evidence type="ECO:0000256" key="4">
    <source>
        <dbReference type="ARBA" id="ARBA00016436"/>
    </source>
</evidence>
<dbReference type="STRING" id="1795632.TH606_04030"/>
<keyword evidence="5 13" id="KW-0444">Lipid biosynthesis</keyword>
<evidence type="ECO:0000256" key="7">
    <source>
        <dbReference type="ARBA" id="ARBA00022679"/>
    </source>
</evidence>
<keyword evidence="10 13" id="KW-0067">ATP-binding</keyword>
<dbReference type="InterPro" id="IPR027417">
    <property type="entry name" value="P-loop_NTPase"/>
</dbReference>
<proteinExistence type="inferred from homology"/>
<evidence type="ECO:0000313" key="14">
    <source>
        <dbReference type="EMBL" id="OAG28012.1"/>
    </source>
</evidence>
<dbReference type="UniPathway" id="UPA00359">
    <property type="reaction ID" value="UER00482"/>
</dbReference>
<evidence type="ECO:0000256" key="10">
    <source>
        <dbReference type="ARBA" id="ARBA00022840"/>
    </source>
</evidence>
<accession>A0A177E9Z1</accession>
<evidence type="ECO:0000256" key="9">
    <source>
        <dbReference type="ARBA" id="ARBA00022777"/>
    </source>
</evidence>
<dbReference type="GO" id="GO:0005524">
    <property type="term" value="F:ATP binding"/>
    <property type="evidence" value="ECO:0007669"/>
    <property type="project" value="UniProtKB-UniRule"/>
</dbReference>
<protein>
    <recommendedName>
        <fullName evidence="4 13">Tetraacyldisaccharide 4'-kinase</fullName>
        <ecNumber evidence="3 13">2.7.1.130</ecNumber>
    </recommendedName>
    <alternativeName>
        <fullName evidence="12 13">Lipid A 4'-kinase</fullName>
    </alternativeName>
</protein>
<dbReference type="Pfam" id="PF02606">
    <property type="entry name" value="LpxK"/>
    <property type="match status" value="1"/>
</dbReference>
<feature type="binding site" evidence="13">
    <location>
        <begin position="53"/>
        <end position="60"/>
    </location>
    <ligand>
        <name>ATP</name>
        <dbReference type="ChEBI" id="CHEBI:30616"/>
    </ligand>
</feature>
<name>A0A177E9Z1_9BACT</name>
<evidence type="ECO:0000313" key="15">
    <source>
        <dbReference type="Proteomes" id="UP000076964"/>
    </source>
</evidence>
<evidence type="ECO:0000256" key="5">
    <source>
        <dbReference type="ARBA" id="ARBA00022516"/>
    </source>
</evidence>
<keyword evidence="9 13" id="KW-0418">Kinase</keyword>
<dbReference type="NCBIfam" id="TIGR00682">
    <property type="entry name" value="lpxK"/>
    <property type="match status" value="1"/>
</dbReference>
<evidence type="ECO:0000256" key="13">
    <source>
        <dbReference type="HAMAP-Rule" id="MF_00409"/>
    </source>
</evidence>
<evidence type="ECO:0000256" key="6">
    <source>
        <dbReference type="ARBA" id="ARBA00022556"/>
    </source>
</evidence>
<sequence length="353" mass="39746">MSFEKLWQKISPWLGPLGRAYSFLICTRNMAYERGLLKSHEVPAKVISVGNLSLGGEGKTPLVIWLAEFLKTHGIKAAIVTRGYRGRIKGPVLAGNHGKVLFPTEDIGDEAVLLSLKTKIPVIVARDRVAGAHLAIEKTGAEVVILDDGFQHLRLQRDLDLVLMAPGRDPFKEKVFPAGYLREPWPALKRASAFIITKSLPEHLEAQKLAEKLKNLGKPIFWSPFESENPYKLKDFWQGEKKAIKKGREKAIAFCGLARPEMFFKTAEKFFSLAQKIPFEDHVKYDQAKINYLLAQKERASASVFVTTEKDAVKLKKFVQALEPCYLLPIEAKPEEALERFILEGLKNNEAPR</sequence>
<comment type="caution">
    <text evidence="14">The sequence shown here is derived from an EMBL/GenBank/DDBJ whole genome shotgun (WGS) entry which is preliminary data.</text>
</comment>
<keyword evidence="8 13" id="KW-0547">Nucleotide-binding</keyword>
<dbReference type="GO" id="GO:0009029">
    <property type="term" value="F:lipid-A 4'-kinase activity"/>
    <property type="evidence" value="ECO:0007669"/>
    <property type="project" value="UniProtKB-UniRule"/>
</dbReference>
<dbReference type="PANTHER" id="PTHR42724:SF1">
    <property type="entry name" value="TETRAACYLDISACCHARIDE 4'-KINASE, MITOCHONDRIAL-RELATED"/>
    <property type="match status" value="1"/>
</dbReference>
<keyword evidence="15" id="KW-1185">Reference proteome</keyword>
<keyword evidence="6 13" id="KW-0441">Lipid A biosynthesis</keyword>
<dbReference type="GO" id="GO:0009245">
    <property type="term" value="P:lipid A biosynthetic process"/>
    <property type="evidence" value="ECO:0007669"/>
    <property type="project" value="UniProtKB-UniRule"/>
</dbReference>
<reference evidence="14 15" key="1">
    <citation type="submission" date="2016-02" db="EMBL/GenBank/DDBJ databases">
        <title>Draft genome sequence of Thermodesulfatator sp. S606.</title>
        <authorList>
            <person name="Lai Q."/>
            <person name="Cao J."/>
            <person name="Dupont S."/>
            <person name="Shao Z."/>
            <person name="Jebbar M."/>
            <person name="Alain K."/>
        </authorList>
    </citation>
    <scope>NUCLEOTIDE SEQUENCE [LARGE SCALE GENOMIC DNA]</scope>
    <source>
        <strain evidence="14 15">S606</strain>
    </source>
</reference>
<comment type="function">
    <text evidence="1 13">Transfers the gamma-phosphate of ATP to the 4'-position of a tetraacyldisaccharide 1-phosphate intermediate (termed DS-1-P) to form tetraacyldisaccharide 1,4'-bis-phosphate (lipid IVA).</text>
</comment>